<protein>
    <recommendedName>
        <fullName evidence="3">Ketoreductase domain-containing protein</fullName>
    </recommendedName>
</protein>
<evidence type="ECO:0000259" key="3">
    <source>
        <dbReference type="SMART" id="SM00822"/>
    </source>
</evidence>
<dbReference type="InterPro" id="IPR020904">
    <property type="entry name" value="Sc_DH/Rdtase_CS"/>
</dbReference>
<dbReference type="Proteomes" id="UP000177515">
    <property type="component" value="Chromosome 2"/>
</dbReference>
<dbReference type="PROSITE" id="PS00061">
    <property type="entry name" value="ADH_SHORT"/>
    <property type="match status" value="1"/>
</dbReference>
<dbReference type="SUPFAM" id="SSF51735">
    <property type="entry name" value="NAD(P)-binding Rossmann-fold domains"/>
    <property type="match status" value="1"/>
</dbReference>
<dbReference type="RefSeq" id="WP_071072771.1">
    <property type="nucleotide sequence ID" value="NZ_CP017755.1"/>
</dbReference>
<dbReference type="Pfam" id="PF13561">
    <property type="entry name" value="adh_short_C2"/>
    <property type="match status" value="1"/>
</dbReference>
<gene>
    <name evidence="4" type="ORF">BKK80_32185</name>
</gene>
<dbReference type="PANTHER" id="PTHR42760">
    <property type="entry name" value="SHORT-CHAIN DEHYDROGENASES/REDUCTASES FAMILY MEMBER"/>
    <property type="match status" value="1"/>
</dbReference>
<sequence>MPRLQDKIVMVTGAASGLGAAFSRAAAEAGAAVVLADIDAHAGQALCEALAAAGADTLFLHLDVARETAWQEAMAEVERRHGRLDVLVNNAGIALRGSIADCSLADWQRTLDVNLTGVFLGCRAALPLMREGGGSIINVSSIYGLVGGDQVAAYCAAKGGVTLLTRSAALHGAKCSPPVRVNSIHPGFVETPMVLRSIGALDAGAAAAARARIEGITPLGRLATPDDIVGAFLLLASDEARYITGAQFTVDGGLTAQ</sequence>
<proteinExistence type="inferred from homology"/>
<accession>A0ABM6FEG2</accession>
<dbReference type="InterPro" id="IPR002347">
    <property type="entry name" value="SDR_fam"/>
</dbReference>
<organism evidence="4 5">
    <name type="scientific">Cupriavidus malaysiensis</name>
    <dbReference type="NCBI Taxonomy" id="367825"/>
    <lineage>
        <taxon>Bacteria</taxon>
        <taxon>Pseudomonadati</taxon>
        <taxon>Pseudomonadota</taxon>
        <taxon>Betaproteobacteria</taxon>
        <taxon>Burkholderiales</taxon>
        <taxon>Burkholderiaceae</taxon>
        <taxon>Cupriavidus</taxon>
    </lineage>
</organism>
<dbReference type="InterPro" id="IPR057326">
    <property type="entry name" value="KR_dom"/>
</dbReference>
<evidence type="ECO:0000256" key="1">
    <source>
        <dbReference type="ARBA" id="ARBA00006484"/>
    </source>
</evidence>
<dbReference type="Gene3D" id="3.40.50.720">
    <property type="entry name" value="NAD(P)-binding Rossmann-like Domain"/>
    <property type="match status" value="1"/>
</dbReference>
<dbReference type="PRINTS" id="PR00080">
    <property type="entry name" value="SDRFAMILY"/>
</dbReference>
<feature type="domain" description="Ketoreductase" evidence="3">
    <location>
        <begin position="7"/>
        <end position="191"/>
    </location>
</feature>
<dbReference type="EMBL" id="CP017755">
    <property type="protein sequence ID" value="AOZ10266.1"/>
    <property type="molecule type" value="Genomic_DNA"/>
</dbReference>
<dbReference type="NCBIfam" id="NF005559">
    <property type="entry name" value="PRK07231.1"/>
    <property type="match status" value="1"/>
</dbReference>
<keyword evidence="2" id="KW-0560">Oxidoreductase</keyword>
<comment type="similarity">
    <text evidence="1">Belongs to the short-chain dehydrogenases/reductases (SDR) family.</text>
</comment>
<dbReference type="InterPro" id="IPR036291">
    <property type="entry name" value="NAD(P)-bd_dom_sf"/>
</dbReference>
<name>A0ABM6FEG2_9BURK</name>
<dbReference type="PANTHER" id="PTHR42760:SF133">
    <property type="entry name" value="3-OXOACYL-[ACYL-CARRIER-PROTEIN] REDUCTASE"/>
    <property type="match status" value="1"/>
</dbReference>
<evidence type="ECO:0000256" key="2">
    <source>
        <dbReference type="ARBA" id="ARBA00023002"/>
    </source>
</evidence>
<evidence type="ECO:0000313" key="5">
    <source>
        <dbReference type="Proteomes" id="UP000177515"/>
    </source>
</evidence>
<dbReference type="SMART" id="SM00822">
    <property type="entry name" value="PKS_KR"/>
    <property type="match status" value="1"/>
</dbReference>
<evidence type="ECO:0000313" key="4">
    <source>
        <dbReference type="EMBL" id="AOZ10266.1"/>
    </source>
</evidence>
<dbReference type="PRINTS" id="PR00081">
    <property type="entry name" value="GDHRDH"/>
</dbReference>
<keyword evidence="5" id="KW-1185">Reference proteome</keyword>
<reference evidence="4 5" key="1">
    <citation type="submission" date="2016-10" db="EMBL/GenBank/DDBJ databases">
        <title>Complete genome sequences of three Cupriavidus strains isolated from various Malaysian environments.</title>
        <authorList>
            <person name="Abdullah A.A.-A."/>
            <person name="Shafie N.A.H."/>
            <person name="Lau N.S."/>
        </authorList>
    </citation>
    <scope>NUCLEOTIDE SEQUENCE [LARGE SCALE GENOMIC DNA]</scope>
    <source>
        <strain evidence="4 5">USMAA1020</strain>
    </source>
</reference>